<evidence type="ECO:0000313" key="2">
    <source>
        <dbReference type="EMBL" id="MBM7620914.1"/>
    </source>
</evidence>
<dbReference type="EMBL" id="JAFBED010000005">
    <property type="protein sequence ID" value="MBM7620914.1"/>
    <property type="molecule type" value="Genomic_DNA"/>
</dbReference>
<reference evidence="2 3" key="1">
    <citation type="submission" date="2021-01" db="EMBL/GenBank/DDBJ databases">
        <title>Genomic Encyclopedia of Type Strains, Phase IV (KMG-IV): sequencing the most valuable type-strain genomes for metagenomic binning, comparative biology and taxonomic classification.</title>
        <authorList>
            <person name="Goeker M."/>
        </authorList>
    </citation>
    <scope>NUCLEOTIDE SEQUENCE [LARGE SCALE GENOMIC DNA]</scope>
    <source>
        <strain evidence="2 3">DSM 25879</strain>
    </source>
</reference>
<feature type="transmembrane region" description="Helical" evidence="1">
    <location>
        <begin position="67"/>
        <end position="94"/>
    </location>
</feature>
<feature type="transmembrane region" description="Helical" evidence="1">
    <location>
        <begin position="6"/>
        <end position="26"/>
    </location>
</feature>
<keyword evidence="1" id="KW-0812">Transmembrane</keyword>
<name>A0ABS2P215_9BACI</name>
<accession>A0ABS2P215</accession>
<keyword evidence="1" id="KW-1133">Transmembrane helix</keyword>
<dbReference type="GO" id="GO:0016301">
    <property type="term" value="F:kinase activity"/>
    <property type="evidence" value="ECO:0007669"/>
    <property type="project" value="UniProtKB-KW"/>
</dbReference>
<proteinExistence type="predicted"/>
<evidence type="ECO:0000256" key="1">
    <source>
        <dbReference type="SAM" id="Phobius"/>
    </source>
</evidence>
<keyword evidence="3" id="KW-1185">Reference proteome</keyword>
<keyword evidence="1" id="KW-0472">Membrane</keyword>
<keyword evidence="2" id="KW-0808">Transferase</keyword>
<organism evidence="2 3">
    <name type="scientific">Sutcliffiella tianshenii</name>
    <dbReference type="NCBI Taxonomy" id="1463404"/>
    <lineage>
        <taxon>Bacteria</taxon>
        <taxon>Bacillati</taxon>
        <taxon>Bacillota</taxon>
        <taxon>Bacilli</taxon>
        <taxon>Bacillales</taxon>
        <taxon>Bacillaceae</taxon>
        <taxon>Sutcliffiella</taxon>
    </lineage>
</organism>
<evidence type="ECO:0000313" key="3">
    <source>
        <dbReference type="Proteomes" id="UP000737402"/>
    </source>
</evidence>
<sequence length="108" mass="12737">MEMYDYMMILNVLVIISSAMISYLYVSQMVLRKGAFLFHTMISLSFVVIAWFVTTSIWYYLTIQVDGLLYLGGMLFNLIVMMFCITVLISYLVVRRSYLLKHYQARNK</sequence>
<gene>
    <name evidence="2" type="ORF">JOC95_002769</name>
</gene>
<dbReference type="RefSeq" id="WP_204417159.1">
    <property type="nucleotide sequence ID" value="NZ_JAFBED010000005.1"/>
</dbReference>
<comment type="caution">
    <text evidence="2">The sequence shown here is derived from an EMBL/GenBank/DDBJ whole genome shotgun (WGS) entry which is preliminary data.</text>
</comment>
<keyword evidence="2" id="KW-0418">Kinase</keyword>
<protein>
    <submittedName>
        <fullName evidence="2">Sensor histidine kinase YesM</fullName>
    </submittedName>
</protein>
<feature type="transmembrane region" description="Helical" evidence="1">
    <location>
        <begin position="38"/>
        <end position="61"/>
    </location>
</feature>
<dbReference type="Proteomes" id="UP000737402">
    <property type="component" value="Unassembled WGS sequence"/>
</dbReference>